<evidence type="ECO:0000313" key="1">
    <source>
        <dbReference type="EMBL" id="CAD5333869.1"/>
    </source>
</evidence>
<proteinExistence type="predicted"/>
<reference evidence="1 2" key="1">
    <citation type="submission" date="2020-09" db="EMBL/GenBank/DDBJ databases">
        <authorList>
            <person name="Ashkenazy H."/>
        </authorList>
    </citation>
    <scope>NUCLEOTIDE SEQUENCE [LARGE SCALE GENOMIC DNA]</scope>
    <source>
        <strain evidence="2">cv. Cdm-0</strain>
    </source>
</reference>
<name>A0A7G2FDF3_ARATH</name>
<dbReference type="AlphaFoldDB" id="A0A7G2FDF3"/>
<accession>A0A7G2FDF3</accession>
<organism evidence="1 2">
    <name type="scientific">Arabidopsis thaliana</name>
    <name type="common">Mouse-ear cress</name>
    <dbReference type="NCBI Taxonomy" id="3702"/>
    <lineage>
        <taxon>Eukaryota</taxon>
        <taxon>Viridiplantae</taxon>
        <taxon>Streptophyta</taxon>
        <taxon>Embryophyta</taxon>
        <taxon>Tracheophyta</taxon>
        <taxon>Spermatophyta</taxon>
        <taxon>Magnoliopsida</taxon>
        <taxon>eudicotyledons</taxon>
        <taxon>Gunneridae</taxon>
        <taxon>Pentapetalae</taxon>
        <taxon>rosids</taxon>
        <taxon>malvids</taxon>
        <taxon>Brassicales</taxon>
        <taxon>Brassicaceae</taxon>
        <taxon>Camelineae</taxon>
        <taxon>Arabidopsis</taxon>
    </lineage>
</organism>
<evidence type="ECO:0000313" key="2">
    <source>
        <dbReference type="Proteomes" id="UP000516314"/>
    </source>
</evidence>
<protein>
    <submittedName>
        <fullName evidence="1">(thale cress) hypothetical protein</fullName>
    </submittedName>
</protein>
<gene>
    <name evidence="1" type="ORF">AT9943_LOCUS21206</name>
</gene>
<dbReference type="EMBL" id="LR881470">
    <property type="protein sequence ID" value="CAD5333869.1"/>
    <property type="molecule type" value="Genomic_DNA"/>
</dbReference>
<dbReference type="Proteomes" id="UP000516314">
    <property type="component" value="Chromosome 5"/>
</dbReference>
<sequence>MDGLSHEQVGNKAITEQGRSLRFLVGGFGLGETFIFSDKRAQGCAHSAGTFETGKEAEGFEEAMHKEGWSFSFSSPRLSSVHDICS</sequence>